<evidence type="ECO:0000256" key="1">
    <source>
        <dbReference type="ARBA" id="ARBA00004141"/>
    </source>
</evidence>
<keyword evidence="6 7" id="KW-0472">Membrane</keyword>
<dbReference type="InterPro" id="IPR051679">
    <property type="entry name" value="DASS-Related_Transporters"/>
</dbReference>
<dbReference type="Proteomes" id="UP000010469">
    <property type="component" value="Chromosome"/>
</dbReference>
<dbReference type="InParanoid" id="L0ABC3"/>
<evidence type="ECO:0000256" key="7">
    <source>
        <dbReference type="SAM" id="Phobius"/>
    </source>
</evidence>
<evidence type="ECO:0000256" key="5">
    <source>
        <dbReference type="ARBA" id="ARBA00022989"/>
    </source>
</evidence>
<dbReference type="Pfam" id="PF02080">
    <property type="entry name" value="TrkA_C"/>
    <property type="match status" value="1"/>
</dbReference>
<feature type="transmembrane region" description="Helical" evidence="7">
    <location>
        <begin position="95"/>
        <end position="128"/>
    </location>
</feature>
<dbReference type="GO" id="GO:0005886">
    <property type="term" value="C:plasma membrane"/>
    <property type="evidence" value="ECO:0007669"/>
    <property type="project" value="TreeGrafter"/>
</dbReference>
<feature type="transmembrane region" description="Helical" evidence="7">
    <location>
        <begin position="388"/>
        <end position="418"/>
    </location>
</feature>
<reference evidence="10" key="1">
    <citation type="submission" date="2012-03" db="EMBL/GenBank/DDBJ databases">
        <title>Complete genome of Caldisphaera lagunensis DSM 15908.</title>
        <authorList>
            <person name="Lucas S."/>
            <person name="Copeland A."/>
            <person name="Lapidus A."/>
            <person name="Glavina del Rio T."/>
            <person name="Dalin E."/>
            <person name="Tice H."/>
            <person name="Bruce D."/>
            <person name="Goodwin L."/>
            <person name="Pitluck S."/>
            <person name="Peters L."/>
            <person name="Mikhailova N."/>
            <person name="Teshima H."/>
            <person name="Kyrpides N."/>
            <person name="Mavromatis K."/>
            <person name="Ivanova N."/>
            <person name="Brettin T."/>
            <person name="Detter J.C."/>
            <person name="Han C."/>
            <person name="Larimer F."/>
            <person name="Land M."/>
            <person name="Hauser L."/>
            <person name="Markowitz V."/>
            <person name="Cheng J.-F."/>
            <person name="Hugenholtz P."/>
            <person name="Woyke T."/>
            <person name="Wu D."/>
            <person name="Spring S."/>
            <person name="Schroeder M."/>
            <person name="Brambilla E."/>
            <person name="Klenk H.-P."/>
            <person name="Eisen J.A."/>
        </authorList>
    </citation>
    <scope>NUCLEOTIDE SEQUENCE [LARGE SCALE GENOMIC DNA]</scope>
    <source>
        <strain evidence="10">DSM 15908 / JCM 11604 / IC-154</strain>
    </source>
</reference>
<dbReference type="PANTHER" id="PTHR43652:SF2">
    <property type="entry name" value="BASIC AMINO ACID ANTIPORTER YFCC-RELATED"/>
    <property type="match status" value="1"/>
</dbReference>
<dbReference type="SUPFAM" id="SSF116726">
    <property type="entry name" value="TrkA C-terminal domain-like"/>
    <property type="match status" value="2"/>
</dbReference>
<feature type="transmembrane region" description="Helical" evidence="7">
    <location>
        <begin position="56"/>
        <end position="75"/>
    </location>
</feature>
<name>L0ABC3_CALLD</name>
<dbReference type="Gene3D" id="3.30.70.1450">
    <property type="entry name" value="Regulator of K+ conductance, C-terminal domain"/>
    <property type="match status" value="1"/>
</dbReference>
<feature type="domain" description="RCK C-terminal" evidence="8">
    <location>
        <begin position="290"/>
        <end position="372"/>
    </location>
</feature>
<organism evidence="9 10">
    <name type="scientific">Caldisphaera lagunensis (strain DSM 15908 / JCM 11604 / ANMR 0165 / IC-154)</name>
    <dbReference type="NCBI Taxonomy" id="1056495"/>
    <lineage>
        <taxon>Archaea</taxon>
        <taxon>Thermoproteota</taxon>
        <taxon>Thermoprotei</taxon>
        <taxon>Acidilobales</taxon>
        <taxon>Caldisphaeraceae</taxon>
        <taxon>Caldisphaera</taxon>
    </lineage>
</organism>
<evidence type="ECO:0000256" key="2">
    <source>
        <dbReference type="ARBA" id="ARBA00022448"/>
    </source>
</evidence>
<dbReference type="Pfam" id="PF03600">
    <property type="entry name" value="CitMHS"/>
    <property type="match status" value="1"/>
</dbReference>
<gene>
    <name evidence="9" type="ordered locus">Calag_0593</name>
</gene>
<comment type="subcellular location">
    <subcellularLocation>
        <location evidence="1">Membrane</location>
        <topology evidence="1">Multi-pass membrane protein</topology>
    </subcellularLocation>
</comment>
<dbReference type="EMBL" id="CP003378">
    <property type="protein sequence ID" value="AFZ70350.1"/>
    <property type="molecule type" value="Genomic_DNA"/>
</dbReference>
<feature type="transmembrane region" description="Helical" evidence="7">
    <location>
        <begin position="140"/>
        <end position="164"/>
    </location>
</feature>
<keyword evidence="3 7" id="KW-0812">Transmembrane</keyword>
<evidence type="ECO:0000256" key="4">
    <source>
        <dbReference type="ARBA" id="ARBA00022737"/>
    </source>
</evidence>
<feature type="transmembrane region" description="Helical" evidence="7">
    <location>
        <begin position="540"/>
        <end position="562"/>
    </location>
</feature>
<evidence type="ECO:0000256" key="6">
    <source>
        <dbReference type="ARBA" id="ARBA00023136"/>
    </source>
</evidence>
<sequence>MQSMPSLHEYGLIAIIIISLSFLLSRRLRHDIIGIATMIVLIIAGYLTPQEALQNFSSITVIMLISLMIIAGTLADSGILEVMGNYITSKIKYEKVLLLLLLSLTVIASGFVSDVALILAFIPLIYSVSLRLKRPISRYLLPLAYAAILGGPTTLIGTSTNVILTNAWYNKFGYNLNLFEFAKINLIASFISIIILVFVITPFLGRKIKEVSSLKEITVQSYIIEAQITGDSNFIGKTPKDVEKSLNAKVIRIISPWRFIGTVRKLKEGDILLLKITPAQLPLILSSRGLKISEKEKEEKEMFFELLVTSSSKLKGRKVKELDLDTYNSYVIGIASANFITRINDYILRPGDILLIQGEEPNVAKLAKYYDLLPINSQGLKAFDKRKALFSISGLSIAIILSFFNFNLGLSFLIGALISTFSGFSTLRKMYEYVEWPLIVFIGSYLSLGEVIINSGISSMVGGLIHSSLLILFLLAILLSNTVGYVTAAIILAPIALSFPNPLLGVTVLAMGASSPFLTPFAHQANLIAYGTAGYKNRDFLLAGILIILIKFLVTFYLLGLLKL</sequence>
<proteinExistence type="predicted"/>
<evidence type="ECO:0000259" key="8">
    <source>
        <dbReference type="PROSITE" id="PS51202"/>
    </source>
</evidence>
<dbReference type="KEGG" id="clg:Calag_0593"/>
<keyword evidence="2" id="KW-0813">Transport</keyword>
<dbReference type="eggNOG" id="arCOG01957">
    <property type="taxonomic scope" value="Archaea"/>
</dbReference>
<feature type="transmembrane region" description="Helical" evidence="7">
    <location>
        <begin position="469"/>
        <end position="497"/>
    </location>
</feature>
<dbReference type="GO" id="GO:0008324">
    <property type="term" value="F:monoatomic cation transmembrane transporter activity"/>
    <property type="evidence" value="ECO:0007669"/>
    <property type="project" value="InterPro"/>
</dbReference>
<keyword evidence="5 7" id="KW-1133">Transmembrane helix</keyword>
<dbReference type="GO" id="GO:0006813">
    <property type="term" value="P:potassium ion transport"/>
    <property type="evidence" value="ECO:0007669"/>
    <property type="project" value="InterPro"/>
</dbReference>
<dbReference type="InterPro" id="IPR036721">
    <property type="entry name" value="RCK_C_sf"/>
</dbReference>
<dbReference type="AlphaFoldDB" id="L0ABC3"/>
<feature type="transmembrane region" description="Helical" evidence="7">
    <location>
        <begin position="438"/>
        <end position="457"/>
    </location>
</feature>
<feature type="transmembrane region" description="Helical" evidence="7">
    <location>
        <begin position="7"/>
        <end position="26"/>
    </location>
</feature>
<keyword evidence="4" id="KW-0677">Repeat</keyword>
<accession>L0ABC3</accession>
<dbReference type="InterPro" id="IPR004680">
    <property type="entry name" value="Cit_transptr-like_dom"/>
</dbReference>
<keyword evidence="10" id="KW-1185">Reference proteome</keyword>
<dbReference type="InterPro" id="IPR006037">
    <property type="entry name" value="RCK_C"/>
</dbReference>
<evidence type="ECO:0000256" key="3">
    <source>
        <dbReference type="ARBA" id="ARBA00022692"/>
    </source>
</evidence>
<dbReference type="STRING" id="1056495.Calag_0593"/>
<dbReference type="eggNOG" id="arCOG00237">
    <property type="taxonomic scope" value="Archaea"/>
</dbReference>
<dbReference type="PROSITE" id="PS51202">
    <property type="entry name" value="RCK_C"/>
    <property type="match status" value="1"/>
</dbReference>
<feature type="transmembrane region" description="Helical" evidence="7">
    <location>
        <begin position="32"/>
        <end position="49"/>
    </location>
</feature>
<feature type="transmembrane region" description="Helical" evidence="7">
    <location>
        <begin position="184"/>
        <end position="205"/>
    </location>
</feature>
<protein>
    <submittedName>
        <fullName evidence="9">Na+/H+ antiporter NhaD-like permease</fullName>
    </submittedName>
</protein>
<evidence type="ECO:0000313" key="9">
    <source>
        <dbReference type="EMBL" id="AFZ70350.1"/>
    </source>
</evidence>
<evidence type="ECO:0000313" key="10">
    <source>
        <dbReference type="Proteomes" id="UP000010469"/>
    </source>
</evidence>
<dbReference type="HOGENOM" id="CLU_509633_0_0_2"/>
<dbReference type="PANTHER" id="PTHR43652">
    <property type="entry name" value="BASIC AMINO ACID ANTIPORTER YFCC-RELATED"/>
    <property type="match status" value="1"/>
</dbReference>